<keyword evidence="1" id="KW-0812">Transmembrane</keyword>
<feature type="transmembrane region" description="Helical" evidence="1">
    <location>
        <begin position="216"/>
        <end position="238"/>
    </location>
</feature>
<reference evidence="3" key="1">
    <citation type="submission" date="2016-10" db="EMBL/GenBank/DDBJ databases">
        <authorList>
            <person name="Varghese N."/>
            <person name="Submissions S."/>
        </authorList>
    </citation>
    <scope>NUCLEOTIDE SEQUENCE [LARGE SCALE GENOMIC DNA]</scope>
    <source>
        <strain evidence="3">IBRC-M 10043</strain>
    </source>
</reference>
<gene>
    <name evidence="2" type="ORF">SAMN05216388_101023</name>
</gene>
<feature type="transmembrane region" description="Helical" evidence="1">
    <location>
        <begin position="71"/>
        <end position="92"/>
    </location>
</feature>
<keyword evidence="1" id="KW-1133">Transmembrane helix</keyword>
<feature type="transmembrane region" description="Helical" evidence="1">
    <location>
        <begin position="135"/>
        <end position="154"/>
    </location>
</feature>
<feature type="transmembrane region" description="Helical" evidence="1">
    <location>
        <begin position="316"/>
        <end position="336"/>
    </location>
</feature>
<keyword evidence="3" id="KW-1185">Reference proteome</keyword>
<sequence>MSLQETAAGRVPRSDRARIATYGSLFVLLLVATVLDVVVPTTVRRVEAVVTTSPAPLLFGNVVLEPRLVGALAYAMLALAAVAAGYLLSARLRAAWHRLQWDQRVTAGALAVLVTYVAAYALLGATELAVFPEDLLITVLSGGVSAVILGIGYARLRGIDPGLDLPDRDAAPAVGAVIAVAGAVAALPYLVLAATGELATLGFWMGGSFGFGPSYSVGWFLQSVLLSAVVLGVGSAFLYNGAVQTGLERLAGPAGAIAGVTAAFGVLIWSSVRTIPSGLVVVAGVVTAVVAFGVLAAALAATVAPRLVAAVDLPEMAVAVLVGVGVAQLALLIPVVGGSVPGVTTVASTASYAVVAAAAAVGYDRTRSVWVPALAFATYLVAVDLVRVLTVTLL</sequence>
<keyword evidence="1" id="KW-0472">Membrane</keyword>
<feature type="transmembrane region" description="Helical" evidence="1">
    <location>
        <begin position="278"/>
        <end position="304"/>
    </location>
</feature>
<feature type="transmembrane region" description="Helical" evidence="1">
    <location>
        <begin position="104"/>
        <end position="123"/>
    </location>
</feature>
<feature type="transmembrane region" description="Helical" evidence="1">
    <location>
        <begin position="369"/>
        <end position="389"/>
    </location>
</feature>
<evidence type="ECO:0000313" key="3">
    <source>
        <dbReference type="Proteomes" id="UP000198775"/>
    </source>
</evidence>
<feature type="transmembrane region" description="Helical" evidence="1">
    <location>
        <begin position="20"/>
        <end position="39"/>
    </location>
</feature>
<dbReference type="Proteomes" id="UP000198775">
    <property type="component" value="Unassembled WGS sequence"/>
</dbReference>
<organism evidence="2 3">
    <name type="scientific">Halorientalis persicus</name>
    <dbReference type="NCBI Taxonomy" id="1367881"/>
    <lineage>
        <taxon>Archaea</taxon>
        <taxon>Methanobacteriati</taxon>
        <taxon>Methanobacteriota</taxon>
        <taxon>Stenosarchaea group</taxon>
        <taxon>Halobacteria</taxon>
        <taxon>Halobacteriales</taxon>
        <taxon>Haloarculaceae</taxon>
        <taxon>Halorientalis</taxon>
    </lineage>
</organism>
<dbReference type="RefSeq" id="WP_092660264.1">
    <property type="nucleotide sequence ID" value="NZ_FOCX01000010.1"/>
</dbReference>
<evidence type="ECO:0000313" key="2">
    <source>
        <dbReference type="EMBL" id="SEO24762.1"/>
    </source>
</evidence>
<feature type="transmembrane region" description="Helical" evidence="1">
    <location>
        <begin position="174"/>
        <end position="196"/>
    </location>
</feature>
<evidence type="ECO:0000256" key="1">
    <source>
        <dbReference type="SAM" id="Phobius"/>
    </source>
</evidence>
<name>A0A1H8N5C7_9EURY</name>
<dbReference type="OrthoDB" id="386732at2157"/>
<feature type="transmembrane region" description="Helical" evidence="1">
    <location>
        <begin position="342"/>
        <end position="362"/>
    </location>
</feature>
<dbReference type="AlphaFoldDB" id="A0A1H8N5C7"/>
<accession>A0A1H8N5C7</accession>
<feature type="transmembrane region" description="Helical" evidence="1">
    <location>
        <begin position="250"/>
        <end position="272"/>
    </location>
</feature>
<protein>
    <submittedName>
        <fullName evidence="2">Uncharacterized protein</fullName>
    </submittedName>
</protein>
<dbReference type="EMBL" id="FOCX01000010">
    <property type="protein sequence ID" value="SEO24762.1"/>
    <property type="molecule type" value="Genomic_DNA"/>
</dbReference>
<proteinExistence type="predicted"/>